<evidence type="ECO:0000259" key="4">
    <source>
        <dbReference type="PROSITE" id="PS51259"/>
    </source>
</evidence>
<feature type="domain" description="MHD2" evidence="4">
    <location>
        <begin position="1118"/>
        <end position="1240"/>
    </location>
</feature>
<feature type="compositionally biased region" description="Basic residues" evidence="1">
    <location>
        <begin position="1"/>
        <end position="10"/>
    </location>
</feature>
<dbReference type="PANTHER" id="PTHR47263:SF1">
    <property type="entry name" value="C2 DOMAIN PROTEIN (AFU_ORTHOLOGUE AFUA_7G02350)"/>
    <property type="match status" value="1"/>
</dbReference>
<keyword evidence="6" id="KW-1185">Reference proteome</keyword>
<dbReference type="STRING" id="1182542.W9Y3R8"/>
<dbReference type="InterPro" id="IPR014772">
    <property type="entry name" value="Munc13_dom-2"/>
</dbReference>
<name>W9Y3R8_9EURO</name>
<organism evidence="5 6">
    <name type="scientific">Capronia epimyces CBS 606.96</name>
    <dbReference type="NCBI Taxonomy" id="1182542"/>
    <lineage>
        <taxon>Eukaryota</taxon>
        <taxon>Fungi</taxon>
        <taxon>Dikarya</taxon>
        <taxon>Ascomycota</taxon>
        <taxon>Pezizomycotina</taxon>
        <taxon>Eurotiomycetes</taxon>
        <taxon>Chaetothyriomycetidae</taxon>
        <taxon>Chaetothyriales</taxon>
        <taxon>Herpotrichiellaceae</taxon>
        <taxon>Capronia</taxon>
    </lineage>
</organism>
<dbReference type="InterPro" id="IPR014770">
    <property type="entry name" value="Munc13_1"/>
</dbReference>
<protein>
    <recommendedName>
        <fullName evidence="7">C2 domain-containing protein</fullName>
    </recommendedName>
</protein>
<evidence type="ECO:0000256" key="1">
    <source>
        <dbReference type="SAM" id="MobiDB-lite"/>
    </source>
</evidence>
<dbReference type="EMBL" id="AMGY01000003">
    <property type="protein sequence ID" value="EXJ87158.1"/>
    <property type="molecule type" value="Genomic_DNA"/>
</dbReference>
<dbReference type="InterPro" id="IPR052811">
    <property type="entry name" value="Glucose_resp_signaling"/>
</dbReference>
<dbReference type="CDD" id="cd04043">
    <property type="entry name" value="C2_Munc13_fungal"/>
    <property type="match status" value="1"/>
</dbReference>
<dbReference type="Pfam" id="PF06292">
    <property type="entry name" value="MUN"/>
    <property type="match status" value="1"/>
</dbReference>
<dbReference type="Gene3D" id="2.60.40.150">
    <property type="entry name" value="C2 domain"/>
    <property type="match status" value="1"/>
</dbReference>
<dbReference type="InterPro" id="IPR010439">
    <property type="entry name" value="MUN_dom"/>
</dbReference>
<accession>W9Y3R8</accession>
<dbReference type="Pfam" id="PF00168">
    <property type="entry name" value="C2"/>
    <property type="match status" value="1"/>
</dbReference>
<reference evidence="5 6" key="1">
    <citation type="submission" date="2013-03" db="EMBL/GenBank/DDBJ databases">
        <title>The Genome Sequence of Capronia epimyces CBS 606.96.</title>
        <authorList>
            <consortium name="The Broad Institute Genomics Platform"/>
            <person name="Cuomo C."/>
            <person name="de Hoog S."/>
            <person name="Gorbushina A."/>
            <person name="Walker B."/>
            <person name="Young S.K."/>
            <person name="Zeng Q."/>
            <person name="Gargeya S."/>
            <person name="Fitzgerald M."/>
            <person name="Haas B."/>
            <person name="Abouelleil A."/>
            <person name="Allen A.W."/>
            <person name="Alvarado L."/>
            <person name="Arachchi H.M."/>
            <person name="Berlin A.M."/>
            <person name="Chapman S.B."/>
            <person name="Gainer-Dewar J."/>
            <person name="Goldberg J."/>
            <person name="Griggs A."/>
            <person name="Gujja S."/>
            <person name="Hansen M."/>
            <person name="Howarth C."/>
            <person name="Imamovic A."/>
            <person name="Ireland A."/>
            <person name="Larimer J."/>
            <person name="McCowan C."/>
            <person name="Murphy C."/>
            <person name="Pearson M."/>
            <person name="Poon T.W."/>
            <person name="Priest M."/>
            <person name="Roberts A."/>
            <person name="Saif S."/>
            <person name="Shea T."/>
            <person name="Sisk P."/>
            <person name="Sykes S."/>
            <person name="Wortman J."/>
            <person name="Nusbaum C."/>
            <person name="Birren B."/>
        </authorList>
    </citation>
    <scope>NUCLEOTIDE SEQUENCE [LARGE SCALE GENOMIC DNA]</scope>
    <source>
        <strain evidence="5 6">CBS 606.96</strain>
    </source>
</reference>
<dbReference type="Gene3D" id="1.20.58.1100">
    <property type="match status" value="1"/>
</dbReference>
<dbReference type="PROSITE" id="PS51259">
    <property type="entry name" value="MHD2"/>
    <property type="match status" value="1"/>
</dbReference>
<dbReference type="PROSITE" id="PS50004">
    <property type="entry name" value="C2"/>
    <property type="match status" value="1"/>
</dbReference>
<comment type="caution">
    <text evidence="5">The sequence shown here is derived from an EMBL/GenBank/DDBJ whole genome shotgun (WGS) entry which is preliminary data.</text>
</comment>
<dbReference type="InterPro" id="IPR035892">
    <property type="entry name" value="C2_domain_sf"/>
</dbReference>
<dbReference type="GeneID" id="19168237"/>
<dbReference type="PANTHER" id="PTHR47263">
    <property type="entry name" value="ADENYLATE CYCLASE ACTIVATION PROTEIN GIT1"/>
    <property type="match status" value="1"/>
</dbReference>
<dbReference type="SUPFAM" id="SSF49562">
    <property type="entry name" value="C2 domain (Calcium/lipid-binding domain, CaLB)"/>
    <property type="match status" value="1"/>
</dbReference>
<dbReference type="Gene3D" id="1.10.357.50">
    <property type="match status" value="1"/>
</dbReference>
<evidence type="ECO:0000313" key="6">
    <source>
        <dbReference type="Proteomes" id="UP000019478"/>
    </source>
</evidence>
<proteinExistence type="predicted"/>
<dbReference type="PROSITE" id="PS51258">
    <property type="entry name" value="MHD1"/>
    <property type="match status" value="1"/>
</dbReference>
<feature type="domain" description="C2" evidence="2">
    <location>
        <begin position="904"/>
        <end position="1021"/>
    </location>
</feature>
<sequence>MSQSSHRSKAPNRSVHSIHNGSRKSQDSSRVRRKSIDANEAYLYALRVAYLSYLLQPRVTRKRHVETKPPLHRSTTSHSFHDLMNDFTVVRDSKSTRFPHDFIKELEKRLKGILIGTERRPEYHDALVKRIFAIFLNTLSDPAFKKRMEADRRAEDLVLIFFSNATKELQKGKPPGDDGVKRMVDRHVALFVRLLTLILKDRDWARDKPELASRLNALESKLLKGDDNLATSQTNGQMTIVEEVVPLSYDVKDMALVQVVGQIFGLTNTMMQSDIAKNKPFWTEKAALQDLKTYQQHLNLGTNLTLNANDFDTQEAYEAWKKSEGPELSQLMLAIMQANPELAKSTPGGNLPQFNPQAVATSPTDSRYAEFSRVLSQPGDPSSYVLDLPADLGSLDLNASEPSQRPQDASQVYTFIPSDPRAMFRFILRQALSHDLNDKTNDGGQPFSKKTTELLSEIALRWRLPKFTRIVLFLDVVREKVVEQAIGLETVDAAFSYVKDPPQEDSKNKRSSFIVSSALYDRYNWTIADFALMGKILHALHEALLRDLYEVIMTAYADKAELQRVGAIMAIVDDHIQNDPNFTQNREDLQNFKNAVIDGLANEARKVYDSLLDRQLPQQNEKWEFYHIQELAKAVLKLAERVQKRFRKNPEILGINPLMILLNCTLPAFAEDSKAMVEQILNVAQREGFEVAIQDGFDLYKELSEFRRVHTEALPHVPFPYKIEDLLADFVWRWIKITEEQVIGWVENAVKQDRFVVRTQHPGQVPTEDERHSTSVIDVYSSFGQVIDQVSQLNWDDDLSYAKFMTALSKALGLGIARYCELLDQMFGKEMDRLTPEQEAAATMTRQEKWVQLAKDTWNNKERVEPFQFYPESFVKLNNISFAIHQWDKLESDVNVDACAEVIKKHTPPVAHRPRKTSNYVFTIKIVEAEDLKACDVNGFSDPYVVLTDEYQKRLFKSRIVYRNLNPRWDESVDITTQGPLNLIATVWDWDAVGDHDYVGRTSLKLDPSHFSDFLPREYWLDLDTQGRVMVRVSMEGERDDIQFYFGKAFRNLQRTQRDMTRKITDKLSAYISHCLSRRALRSLLNRGISISSVSSYFARNRASVVPTTAMPTDAEIVNALKPLFDYFDDNFAIMQQTLTSDAMKAVMTRIWKEVLATIEGLLVPPLSDKPSQQKPLNQQELDVVFKWLQSLLEFFNAVDEDTGEANGVPLPVLKNPKYHELQMLNFFYFEPTESLIRESERMASATVASQQMQRSRLSAPATLGTVGGGGLLNPGSLAGARRAKSIMLSRNLGTMRKAKEEKWKAAQADPNDDMILRILRMRPEAAGYLRDRSRQKERLAAAAAAEMIVRQSLLAGGGRMTGPSVIRR</sequence>
<dbReference type="HOGENOM" id="CLU_003023_0_0_1"/>
<evidence type="ECO:0000259" key="3">
    <source>
        <dbReference type="PROSITE" id="PS51258"/>
    </source>
</evidence>
<dbReference type="RefSeq" id="XP_007732437.1">
    <property type="nucleotide sequence ID" value="XM_007734247.1"/>
</dbReference>
<dbReference type="Proteomes" id="UP000019478">
    <property type="component" value="Unassembled WGS sequence"/>
</dbReference>
<dbReference type="OrthoDB" id="2015333at2759"/>
<dbReference type="SMART" id="SM00239">
    <property type="entry name" value="C2"/>
    <property type="match status" value="1"/>
</dbReference>
<evidence type="ECO:0000313" key="5">
    <source>
        <dbReference type="EMBL" id="EXJ87158.1"/>
    </source>
</evidence>
<gene>
    <name evidence="5" type="ORF">A1O3_04117</name>
</gene>
<evidence type="ECO:0008006" key="7">
    <source>
        <dbReference type="Google" id="ProtNLM"/>
    </source>
</evidence>
<dbReference type="eggNOG" id="ENOG502QQWJ">
    <property type="taxonomic scope" value="Eukaryota"/>
</dbReference>
<evidence type="ECO:0000259" key="2">
    <source>
        <dbReference type="PROSITE" id="PS50004"/>
    </source>
</evidence>
<feature type="domain" description="MHD1" evidence="3">
    <location>
        <begin position="697"/>
        <end position="823"/>
    </location>
</feature>
<feature type="region of interest" description="Disordered" evidence="1">
    <location>
        <begin position="1"/>
        <end position="32"/>
    </location>
</feature>
<dbReference type="InterPro" id="IPR000008">
    <property type="entry name" value="C2_dom"/>
</dbReference>